<feature type="region of interest" description="Disordered" evidence="1">
    <location>
        <begin position="1"/>
        <end position="24"/>
    </location>
</feature>
<sequence>MKLQISAKISPRPPRSDPGPPKGKRLHFAASLEEITGRTLQQDCFDECATCRTGITPNPSGWEIEKGAGERPFDTTVP</sequence>
<name>A0AAW1V4Y0_9CUCU</name>
<feature type="compositionally biased region" description="Basic and acidic residues" evidence="1">
    <location>
        <begin position="63"/>
        <end position="78"/>
    </location>
</feature>
<comment type="caution">
    <text evidence="2">The sequence shown here is derived from an EMBL/GenBank/DDBJ whole genome shotgun (WGS) entry which is preliminary data.</text>
</comment>
<dbReference type="Proteomes" id="UP001431783">
    <property type="component" value="Unassembled WGS sequence"/>
</dbReference>
<evidence type="ECO:0000256" key="1">
    <source>
        <dbReference type="SAM" id="MobiDB-lite"/>
    </source>
</evidence>
<feature type="compositionally biased region" description="Pro residues" evidence="1">
    <location>
        <begin position="11"/>
        <end position="21"/>
    </location>
</feature>
<proteinExistence type="predicted"/>
<evidence type="ECO:0000313" key="3">
    <source>
        <dbReference type="Proteomes" id="UP001431783"/>
    </source>
</evidence>
<evidence type="ECO:0000313" key="2">
    <source>
        <dbReference type="EMBL" id="KAK9887342.1"/>
    </source>
</evidence>
<dbReference type="AlphaFoldDB" id="A0AAW1V4Y0"/>
<keyword evidence="3" id="KW-1185">Reference proteome</keyword>
<accession>A0AAW1V4Y0</accession>
<protein>
    <submittedName>
        <fullName evidence="2">Uncharacterized protein</fullName>
    </submittedName>
</protein>
<dbReference type="EMBL" id="JARQZJ010000108">
    <property type="protein sequence ID" value="KAK9887342.1"/>
    <property type="molecule type" value="Genomic_DNA"/>
</dbReference>
<feature type="region of interest" description="Disordered" evidence="1">
    <location>
        <begin position="56"/>
        <end position="78"/>
    </location>
</feature>
<organism evidence="2 3">
    <name type="scientific">Henosepilachna vigintioctopunctata</name>
    <dbReference type="NCBI Taxonomy" id="420089"/>
    <lineage>
        <taxon>Eukaryota</taxon>
        <taxon>Metazoa</taxon>
        <taxon>Ecdysozoa</taxon>
        <taxon>Arthropoda</taxon>
        <taxon>Hexapoda</taxon>
        <taxon>Insecta</taxon>
        <taxon>Pterygota</taxon>
        <taxon>Neoptera</taxon>
        <taxon>Endopterygota</taxon>
        <taxon>Coleoptera</taxon>
        <taxon>Polyphaga</taxon>
        <taxon>Cucujiformia</taxon>
        <taxon>Coccinelloidea</taxon>
        <taxon>Coccinellidae</taxon>
        <taxon>Epilachninae</taxon>
        <taxon>Epilachnini</taxon>
        <taxon>Henosepilachna</taxon>
    </lineage>
</organism>
<reference evidence="2 3" key="1">
    <citation type="submission" date="2023-03" db="EMBL/GenBank/DDBJ databases">
        <title>Genome insight into feeding habits of ladybird beetles.</title>
        <authorList>
            <person name="Li H.-S."/>
            <person name="Huang Y.-H."/>
            <person name="Pang H."/>
        </authorList>
    </citation>
    <scope>NUCLEOTIDE SEQUENCE [LARGE SCALE GENOMIC DNA]</scope>
    <source>
        <strain evidence="2">SYSU_2023b</strain>
        <tissue evidence="2">Whole body</tissue>
    </source>
</reference>
<gene>
    <name evidence="2" type="ORF">WA026_022012</name>
</gene>